<sequence length="129" mass="13665">MASIPAEEHASSLSNDALLGGHSRNNSHGPGIHKRTGSVFTYPPHYGSYLQPLLPELWKQAMDSMMAQGLANTDHMPSPNFNYMAAAGPSTPRSEPLISALAAMAASASAALLTRTTMRRKTMSSLPGT</sequence>
<evidence type="ECO:0000256" key="1">
    <source>
        <dbReference type="SAM" id="MobiDB-lite"/>
    </source>
</evidence>
<organism evidence="2 3">
    <name type="scientific">Parascedosporium putredinis</name>
    <dbReference type="NCBI Taxonomy" id="1442378"/>
    <lineage>
        <taxon>Eukaryota</taxon>
        <taxon>Fungi</taxon>
        <taxon>Dikarya</taxon>
        <taxon>Ascomycota</taxon>
        <taxon>Pezizomycotina</taxon>
        <taxon>Sordariomycetes</taxon>
        <taxon>Hypocreomycetidae</taxon>
        <taxon>Microascales</taxon>
        <taxon>Microascaceae</taxon>
        <taxon>Parascedosporium</taxon>
    </lineage>
</organism>
<reference evidence="2" key="1">
    <citation type="submission" date="2022-11" db="EMBL/GenBank/DDBJ databases">
        <authorList>
            <person name="Scott C."/>
            <person name="Bruce N."/>
        </authorList>
    </citation>
    <scope>NUCLEOTIDE SEQUENCE</scope>
</reference>
<dbReference type="AlphaFoldDB" id="A0A9P1HEE1"/>
<dbReference type="Proteomes" id="UP000838763">
    <property type="component" value="Unassembled WGS sequence"/>
</dbReference>
<accession>A0A9P1HEE1</accession>
<gene>
    <name evidence="2" type="ORF">PPNO1_LOCUS9775</name>
</gene>
<comment type="caution">
    <text evidence="2">The sequence shown here is derived from an EMBL/GenBank/DDBJ whole genome shotgun (WGS) entry which is preliminary data.</text>
</comment>
<evidence type="ECO:0000313" key="3">
    <source>
        <dbReference type="Proteomes" id="UP000838763"/>
    </source>
</evidence>
<evidence type="ECO:0000313" key="2">
    <source>
        <dbReference type="EMBL" id="CAI4220235.1"/>
    </source>
</evidence>
<feature type="compositionally biased region" description="Basic and acidic residues" evidence="1">
    <location>
        <begin position="1"/>
        <end position="10"/>
    </location>
</feature>
<feature type="region of interest" description="Disordered" evidence="1">
    <location>
        <begin position="1"/>
        <end position="37"/>
    </location>
</feature>
<name>A0A9P1HEE1_9PEZI</name>
<proteinExistence type="predicted"/>
<dbReference type="EMBL" id="CALLCH030000021">
    <property type="protein sequence ID" value="CAI4220235.1"/>
    <property type="molecule type" value="Genomic_DNA"/>
</dbReference>
<dbReference type="OrthoDB" id="5600085at2759"/>
<keyword evidence="3" id="KW-1185">Reference proteome</keyword>
<protein>
    <submittedName>
        <fullName evidence="2">Uncharacterized protein</fullName>
    </submittedName>
</protein>